<reference evidence="2 4" key="2">
    <citation type="journal article" date="2013" name="Nature">
        <title>Insights into bilaterian evolution from three spiralian genomes.</title>
        <authorList>
            <person name="Simakov O."/>
            <person name="Marletaz F."/>
            <person name="Cho S.J."/>
            <person name="Edsinger-Gonzales E."/>
            <person name="Havlak P."/>
            <person name="Hellsten U."/>
            <person name="Kuo D.H."/>
            <person name="Larsson T."/>
            <person name="Lv J."/>
            <person name="Arendt D."/>
            <person name="Savage R."/>
            <person name="Osoegawa K."/>
            <person name="de Jong P."/>
            <person name="Grimwood J."/>
            <person name="Chapman J.A."/>
            <person name="Shapiro H."/>
            <person name="Aerts A."/>
            <person name="Otillar R.P."/>
            <person name="Terry A.Y."/>
            <person name="Boore J.L."/>
            <person name="Grigoriev I.V."/>
            <person name="Lindberg D.R."/>
            <person name="Seaver E.C."/>
            <person name="Weisblat D.A."/>
            <person name="Putnam N.H."/>
            <person name="Rokhsar D.S."/>
        </authorList>
    </citation>
    <scope>NUCLEOTIDE SEQUENCE</scope>
    <source>
        <strain evidence="2 4">I ESC-2004</strain>
    </source>
</reference>
<dbReference type="AlphaFoldDB" id="R7VHI1"/>
<dbReference type="EMBL" id="AMQN01003839">
    <property type="status" value="NOT_ANNOTATED_CDS"/>
    <property type="molecule type" value="Genomic_DNA"/>
</dbReference>
<dbReference type="EMBL" id="KB292015">
    <property type="protein sequence ID" value="ELU18293.1"/>
    <property type="molecule type" value="Genomic_DNA"/>
</dbReference>
<proteinExistence type="predicted"/>
<sequence length="450" mass="46491">MANPLVVKRARPDTLSEIDQQDPTIPQAGTINYPSLILTPELHGADDIDTSSARTADCLLPEAQGSPLNQDPLADGGQLVASEADRIGEDISGGDVQVNGEKFTSAIYTVEVVASFRAVGVVGLLNDDPNGAASSPYVTSGHPLSPSSPSFGTDPPADDPHAVWTIIPTPTEVDASKSPPTNNNHQGCTSSAVGQTSHCNPSHFSSDQHYFASRYFNRSGIEGNSDRTVDPLSIDLGYLRSRPALTGDSSSPDTGAPYSQLLTLSSTSTCDTSTLSATLPSSSLQQGVGSTNAPATTTDAIISTPTAGSSPESSSNDSGATMQAYQALSAGQGAGAFGMQNAGFYAQSSSPYGMLQQSYPGVSDAKLKAQTNGQVGSTSSYLYGSNFNAAAAQSAASYYNNAGFSSNSSNSSSAFNSSQQDVSLCLDGLKNFRAVNQNRGPWEDACQESD</sequence>
<dbReference type="EMBL" id="AMQN01003838">
    <property type="status" value="NOT_ANNOTATED_CDS"/>
    <property type="molecule type" value="Genomic_DNA"/>
</dbReference>
<protein>
    <submittedName>
        <fullName evidence="2 3">Uncharacterized protein</fullName>
    </submittedName>
</protein>
<evidence type="ECO:0000313" key="3">
    <source>
        <dbReference type="EnsemblMetazoa" id="CapteP185775"/>
    </source>
</evidence>
<reference evidence="3" key="3">
    <citation type="submission" date="2015-06" db="UniProtKB">
        <authorList>
            <consortium name="EnsemblMetazoa"/>
        </authorList>
    </citation>
    <scope>IDENTIFICATION</scope>
</reference>
<dbReference type="EnsemblMetazoa" id="CapteT185775">
    <property type="protein sequence ID" value="CapteP185775"/>
    <property type="gene ID" value="CapteG185775"/>
</dbReference>
<dbReference type="Proteomes" id="UP000014760">
    <property type="component" value="Unassembled WGS sequence"/>
</dbReference>
<reference evidence="4" key="1">
    <citation type="submission" date="2012-12" db="EMBL/GenBank/DDBJ databases">
        <authorList>
            <person name="Hellsten U."/>
            <person name="Grimwood J."/>
            <person name="Chapman J.A."/>
            <person name="Shapiro H."/>
            <person name="Aerts A."/>
            <person name="Otillar R.P."/>
            <person name="Terry A.Y."/>
            <person name="Boore J.L."/>
            <person name="Simakov O."/>
            <person name="Marletaz F."/>
            <person name="Cho S.-J."/>
            <person name="Edsinger-Gonzales E."/>
            <person name="Havlak P."/>
            <person name="Kuo D.-H."/>
            <person name="Larsson T."/>
            <person name="Lv J."/>
            <person name="Arendt D."/>
            <person name="Savage R."/>
            <person name="Osoegawa K."/>
            <person name="de Jong P."/>
            <person name="Lindberg D.R."/>
            <person name="Seaver E.C."/>
            <person name="Weisblat D.A."/>
            <person name="Putnam N.H."/>
            <person name="Grigoriev I.V."/>
            <person name="Rokhsar D.S."/>
        </authorList>
    </citation>
    <scope>NUCLEOTIDE SEQUENCE</scope>
    <source>
        <strain evidence="4">I ESC-2004</strain>
    </source>
</reference>
<name>R7VHI1_CAPTE</name>
<dbReference type="HOGENOM" id="CLU_608655_0_0_1"/>
<feature type="compositionally biased region" description="Polar residues" evidence="1">
    <location>
        <begin position="17"/>
        <end position="31"/>
    </location>
</feature>
<feature type="region of interest" description="Disordered" evidence="1">
    <location>
        <begin position="301"/>
        <end position="320"/>
    </location>
</feature>
<evidence type="ECO:0000313" key="4">
    <source>
        <dbReference type="Proteomes" id="UP000014760"/>
    </source>
</evidence>
<evidence type="ECO:0000313" key="2">
    <source>
        <dbReference type="EMBL" id="ELU18293.1"/>
    </source>
</evidence>
<feature type="compositionally biased region" description="Polar residues" evidence="1">
    <location>
        <begin position="285"/>
        <end position="296"/>
    </location>
</feature>
<accession>R7VHI1</accession>
<feature type="compositionally biased region" description="Low complexity" evidence="1">
    <location>
        <begin position="275"/>
        <end position="284"/>
    </location>
</feature>
<evidence type="ECO:0000256" key="1">
    <source>
        <dbReference type="SAM" id="MobiDB-lite"/>
    </source>
</evidence>
<gene>
    <name evidence="2" type="ORF">CAPTEDRAFT_185775</name>
</gene>
<feature type="compositionally biased region" description="Polar residues" evidence="1">
    <location>
        <begin position="178"/>
        <end position="195"/>
    </location>
</feature>
<feature type="region of interest" description="Disordered" evidence="1">
    <location>
        <begin position="1"/>
        <end position="31"/>
    </location>
</feature>
<feature type="compositionally biased region" description="Low complexity" evidence="1">
    <location>
        <begin position="309"/>
        <end position="318"/>
    </location>
</feature>
<feature type="region of interest" description="Disordered" evidence="1">
    <location>
        <begin position="172"/>
        <end position="195"/>
    </location>
</feature>
<keyword evidence="4" id="KW-1185">Reference proteome</keyword>
<feature type="region of interest" description="Disordered" evidence="1">
    <location>
        <begin position="275"/>
        <end position="296"/>
    </location>
</feature>
<feature type="region of interest" description="Disordered" evidence="1">
    <location>
        <begin position="134"/>
        <end position="158"/>
    </location>
</feature>
<organism evidence="2">
    <name type="scientific">Capitella teleta</name>
    <name type="common">Polychaete worm</name>
    <dbReference type="NCBI Taxonomy" id="283909"/>
    <lineage>
        <taxon>Eukaryota</taxon>
        <taxon>Metazoa</taxon>
        <taxon>Spiralia</taxon>
        <taxon>Lophotrochozoa</taxon>
        <taxon>Annelida</taxon>
        <taxon>Polychaeta</taxon>
        <taxon>Sedentaria</taxon>
        <taxon>Scolecida</taxon>
        <taxon>Capitellidae</taxon>
        <taxon>Capitella</taxon>
    </lineage>
</organism>